<evidence type="ECO:0000259" key="1">
    <source>
        <dbReference type="Pfam" id="PF14420"/>
    </source>
</evidence>
<dbReference type="GeneID" id="87819756"/>
<dbReference type="Proteomes" id="UP001302676">
    <property type="component" value="Unassembled WGS sequence"/>
</dbReference>
<organism evidence="2 3">
    <name type="scientific">Dichotomopilus funicola</name>
    <dbReference type="NCBI Taxonomy" id="1934379"/>
    <lineage>
        <taxon>Eukaryota</taxon>
        <taxon>Fungi</taxon>
        <taxon>Dikarya</taxon>
        <taxon>Ascomycota</taxon>
        <taxon>Pezizomycotina</taxon>
        <taxon>Sordariomycetes</taxon>
        <taxon>Sordariomycetidae</taxon>
        <taxon>Sordariales</taxon>
        <taxon>Chaetomiaceae</taxon>
        <taxon>Dichotomopilus</taxon>
    </lineage>
</organism>
<reference evidence="2" key="2">
    <citation type="submission" date="2023-05" db="EMBL/GenBank/DDBJ databases">
        <authorList>
            <consortium name="Lawrence Berkeley National Laboratory"/>
            <person name="Steindorff A."/>
            <person name="Hensen N."/>
            <person name="Bonometti L."/>
            <person name="Westerberg I."/>
            <person name="Brannstrom I.O."/>
            <person name="Guillou S."/>
            <person name="Cros-Aarteil S."/>
            <person name="Calhoun S."/>
            <person name="Haridas S."/>
            <person name="Kuo A."/>
            <person name="Mondo S."/>
            <person name="Pangilinan J."/>
            <person name="Riley R."/>
            <person name="Labutti K."/>
            <person name="Andreopoulos B."/>
            <person name="Lipzen A."/>
            <person name="Chen C."/>
            <person name="Yanf M."/>
            <person name="Daum C."/>
            <person name="Ng V."/>
            <person name="Clum A."/>
            <person name="Ohm R."/>
            <person name="Martin F."/>
            <person name="Silar P."/>
            <person name="Natvig D."/>
            <person name="Lalanne C."/>
            <person name="Gautier V."/>
            <person name="Ament-Velasquez S.L."/>
            <person name="Kruys A."/>
            <person name="Hutchinson M.I."/>
            <person name="Powell A.J."/>
            <person name="Barry K."/>
            <person name="Miller A.N."/>
            <person name="Grigoriev I.V."/>
            <person name="Debuchy R."/>
            <person name="Gladieux P."/>
            <person name="Thoren M.H."/>
            <person name="Johannesson H."/>
        </authorList>
    </citation>
    <scope>NUCLEOTIDE SEQUENCE</scope>
    <source>
        <strain evidence="2">CBS 141.50</strain>
    </source>
</reference>
<proteinExistence type="predicted"/>
<evidence type="ECO:0000313" key="3">
    <source>
        <dbReference type="Proteomes" id="UP001302676"/>
    </source>
</evidence>
<dbReference type="Pfam" id="PF14420">
    <property type="entry name" value="Clr5"/>
    <property type="match status" value="1"/>
</dbReference>
<accession>A0AAN6V8S5</accession>
<name>A0AAN6V8S5_9PEZI</name>
<sequence length="181" mass="21393">MDTYYAYGQAAVQPVLVTYRPSKPEDWEPYRDTIAHLYNTMNMKLKDVMSEMEATYNFKATEKQYKTQLKRWNLDTKYIKASEYMFMIKTMRERQSEHPPKETRFVLRGRVVDPKDIARFEKRAQKKGTMKEGVPIECDELVEDLVYGTPPPEDAAYHQAAYAEAYASYQYESTVDYSYSY</sequence>
<dbReference type="EMBL" id="MU853564">
    <property type="protein sequence ID" value="KAK4146100.1"/>
    <property type="molecule type" value="Genomic_DNA"/>
</dbReference>
<dbReference type="PANTHER" id="PTHR38788:SF3">
    <property type="entry name" value="CLR5 DOMAIN-CONTAINING PROTEIN"/>
    <property type="match status" value="1"/>
</dbReference>
<gene>
    <name evidence="2" type="ORF">C8A04DRAFT_35364</name>
</gene>
<dbReference type="InterPro" id="IPR025676">
    <property type="entry name" value="Clr5_dom"/>
</dbReference>
<dbReference type="PANTHER" id="PTHR38788">
    <property type="entry name" value="CLR5 DOMAIN-CONTAINING PROTEIN"/>
    <property type="match status" value="1"/>
</dbReference>
<comment type="caution">
    <text evidence="2">The sequence shown here is derived from an EMBL/GenBank/DDBJ whole genome shotgun (WGS) entry which is preliminary data.</text>
</comment>
<dbReference type="AlphaFoldDB" id="A0AAN6V8S5"/>
<keyword evidence="3" id="KW-1185">Reference proteome</keyword>
<evidence type="ECO:0000313" key="2">
    <source>
        <dbReference type="EMBL" id="KAK4146100.1"/>
    </source>
</evidence>
<reference evidence="2" key="1">
    <citation type="journal article" date="2023" name="Mol. Phylogenet. Evol.">
        <title>Genome-scale phylogeny and comparative genomics of the fungal order Sordariales.</title>
        <authorList>
            <person name="Hensen N."/>
            <person name="Bonometti L."/>
            <person name="Westerberg I."/>
            <person name="Brannstrom I.O."/>
            <person name="Guillou S."/>
            <person name="Cros-Aarteil S."/>
            <person name="Calhoun S."/>
            <person name="Haridas S."/>
            <person name="Kuo A."/>
            <person name="Mondo S."/>
            <person name="Pangilinan J."/>
            <person name="Riley R."/>
            <person name="LaButti K."/>
            <person name="Andreopoulos B."/>
            <person name="Lipzen A."/>
            <person name="Chen C."/>
            <person name="Yan M."/>
            <person name="Daum C."/>
            <person name="Ng V."/>
            <person name="Clum A."/>
            <person name="Steindorff A."/>
            <person name="Ohm R.A."/>
            <person name="Martin F."/>
            <person name="Silar P."/>
            <person name="Natvig D.O."/>
            <person name="Lalanne C."/>
            <person name="Gautier V."/>
            <person name="Ament-Velasquez S.L."/>
            <person name="Kruys A."/>
            <person name="Hutchinson M.I."/>
            <person name="Powell A.J."/>
            <person name="Barry K."/>
            <person name="Miller A.N."/>
            <person name="Grigoriev I.V."/>
            <person name="Debuchy R."/>
            <person name="Gladieux P."/>
            <person name="Hiltunen Thoren M."/>
            <person name="Johannesson H."/>
        </authorList>
    </citation>
    <scope>NUCLEOTIDE SEQUENCE</scope>
    <source>
        <strain evidence="2">CBS 141.50</strain>
    </source>
</reference>
<dbReference type="RefSeq" id="XP_062639471.1">
    <property type="nucleotide sequence ID" value="XM_062783143.1"/>
</dbReference>
<protein>
    <recommendedName>
        <fullName evidence="1">Clr5 domain-containing protein</fullName>
    </recommendedName>
</protein>
<feature type="domain" description="Clr5" evidence="1">
    <location>
        <begin position="24"/>
        <end position="75"/>
    </location>
</feature>